<dbReference type="AlphaFoldDB" id="A0AAV1DKG2"/>
<dbReference type="InterPro" id="IPR000863">
    <property type="entry name" value="Sulfotransferase_dom"/>
</dbReference>
<proteinExistence type="inferred from homology"/>
<dbReference type="SUPFAM" id="SSF52540">
    <property type="entry name" value="P-loop containing nucleoside triphosphate hydrolases"/>
    <property type="match status" value="2"/>
</dbReference>
<sequence>MEKESEDKLQQLFQELPKKHAFSREFGQFNGFWFHVDILRGILRFHQHFKDAHDSDIILATLPKSGTTWLKALIWSIVNRKNHPISESPLLHNNPHGLVPFLEIELYSRPEIPDITSIPDPRIFATHLLFQCLPNAILDESRCRVIYLCRNPLDVFTSWVHFMLQNGSFPQGPDQDQAVFVNEVFDAFCEGTSHYGPFWDHILGYWKASLNNPEKFLFLQYEDLIKDIDSSLEKMAEFLGCSFTKEEENEGIVQEIAKLCGLQNLKNLECNKNGETEHVRKNKHSSFFRKGEVGGWVGYLSPSMAERLQSLLRDKFAGSGLTMKIYQASSYQSNEMEQKFEDQLESLLQKLPKKHKFGREFAQYNGFWFLAANLRGMLRFREHFKETRDSDIILATMPKSGTTWLKALTWSIVNREKYPISESPLLYNNPHGLVPFLEAELYARPKIPDIESMPDPRIFATHVLYQCLPNTMLEGSSCKVIYICRNPLDVFTSWLHFLLQNDAFPQGLDRDQSMFVNEVFQAFCEDTFHYGPFWDHVLGYWQASLNNPEKVLFLKYEDLQTDINSSVRKIAEFLGYCFSKKEENEGLFEEIAKLCSFQNLKNLDCNKYGETQNHVFKSKNSSYFRKGKVGDWVDFLSPSMAERLQSLTQDKLAGSGLTLKMHCIN</sequence>
<dbReference type="PANTHER" id="PTHR11783">
    <property type="entry name" value="SULFOTRANSFERASE SULT"/>
    <property type="match status" value="1"/>
</dbReference>
<gene>
    <name evidence="4" type="ORF">OLC1_LOCUS16456</name>
</gene>
<evidence type="ECO:0000256" key="1">
    <source>
        <dbReference type="ARBA" id="ARBA00005771"/>
    </source>
</evidence>
<organism evidence="4 5">
    <name type="scientific">Oldenlandia corymbosa var. corymbosa</name>
    <dbReference type="NCBI Taxonomy" id="529605"/>
    <lineage>
        <taxon>Eukaryota</taxon>
        <taxon>Viridiplantae</taxon>
        <taxon>Streptophyta</taxon>
        <taxon>Embryophyta</taxon>
        <taxon>Tracheophyta</taxon>
        <taxon>Spermatophyta</taxon>
        <taxon>Magnoliopsida</taxon>
        <taxon>eudicotyledons</taxon>
        <taxon>Gunneridae</taxon>
        <taxon>Pentapetalae</taxon>
        <taxon>asterids</taxon>
        <taxon>lamiids</taxon>
        <taxon>Gentianales</taxon>
        <taxon>Rubiaceae</taxon>
        <taxon>Rubioideae</taxon>
        <taxon>Spermacoceae</taxon>
        <taxon>Hedyotis-Oldenlandia complex</taxon>
        <taxon>Oldenlandia</taxon>
    </lineage>
</organism>
<keyword evidence="5" id="KW-1185">Reference proteome</keyword>
<keyword evidence="2" id="KW-0808">Transferase</keyword>
<feature type="domain" description="Sulfotransferase" evidence="3">
    <location>
        <begin position="389"/>
        <end position="656"/>
    </location>
</feature>
<dbReference type="EMBL" id="OX459123">
    <property type="protein sequence ID" value="CAI9108356.1"/>
    <property type="molecule type" value="Genomic_DNA"/>
</dbReference>
<dbReference type="Gene3D" id="3.40.50.300">
    <property type="entry name" value="P-loop containing nucleotide triphosphate hydrolases"/>
    <property type="match status" value="2"/>
</dbReference>
<name>A0AAV1DKG2_OLDCO</name>
<protein>
    <submittedName>
        <fullName evidence="4">OLC1v1007929C1</fullName>
    </submittedName>
</protein>
<evidence type="ECO:0000313" key="4">
    <source>
        <dbReference type="EMBL" id="CAI9108356.1"/>
    </source>
</evidence>
<evidence type="ECO:0000313" key="5">
    <source>
        <dbReference type="Proteomes" id="UP001161247"/>
    </source>
</evidence>
<dbReference type="InterPro" id="IPR027417">
    <property type="entry name" value="P-loop_NTPase"/>
</dbReference>
<accession>A0AAV1DKG2</accession>
<dbReference type="Pfam" id="PF00685">
    <property type="entry name" value="Sulfotransfer_1"/>
    <property type="match status" value="2"/>
</dbReference>
<dbReference type="Proteomes" id="UP001161247">
    <property type="component" value="Chromosome 6"/>
</dbReference>
<reference evidence="4" key="1">
    <citation type="submission" date="2023-03" db="EMBL/GenBank/DDBJ databases">
        <authorList>
            <person name="Julca I."/>
        </authorList>
    </citation>
    <scope>NUCLEOTIDE SEQUENCE</scope>
</reference>
<feature type="domain" description="Sulfotransferase" evidence="3">
    <location>
        <begin position="54"/>
        <end position="320"/>
    </location>
</feature>
<evidence type="ECO:0000259" key="3">
    <source>
        <dbReference type="Pfam" id="PF00685"/>
    </source>
</evidence>
<dbReference type="GO" id="GO:0008146">
    <property type="term" value="F:sulfotransferase activity"/>
    <property type="evidence" value="ECO:0007669"/>
    <property type="project" value="InterPro"/>
</dbReference>
<comment type="similarity">
    <text evidence="1">Belongs to the sulfotransferase 1 family.</text>
</comment>
<evidence type="ECO:0000256" key="2">
    <source>
        <dbReference type="ARBA" id="ARBA00022679"/>
    </source>
</evidence>